<name>A0A9E7N221_9CAUD</name>
<accession>A0A9E7N221</accession>
<proteinExistence type="predicted"/>
<evidence type="ECO:0000313" key="2">
    <source>
        <dbReference type="Proteomes" id="UP001055634"/>
    </source>
</evidence>
<evidence type="ECO:0000313" key="1">
    <source>
        <dbReference type="EMBL" id="UTC28421.1"/>
    </source>
</evidence>
<dbReference type="EMBL" id="ON529850">
    <property type="protein sequence ID" value="UTC28421.1"/>
    <property type="molecule type" value="Genomic_DNA"/>
</dbReference>
<gene>
    <name evidence="1" type="ORF">GURKE_04190</name>
</gene>
<keyword evidence="2" id="KW-1185">Reference proteome</keyword>
<reference evidence="1" key="1">
    <citation type="submission" date="2022-04" db="EMBL/GenBank/DDBJ databases">
        <authorList>
            <person name="Friedrich I."/>
            <person name="Schneider D."/>
            <person name="Poehlein A."/>
            <person name="Hertel R."/>
            <person name="Daniel R."/>
        </authorList>
    </citation>
    <scope>NUCLEOTIDE SEQUENCE</scope>
</reference>
<sequence>MVWRCTEAMDPRFHHVFRTIGNPDGRCVEIVAPQNQMLFDRRLARRLALAILEIAGPEEELESDLAQADAVEIIYESPGSAVVIGFRPYLPARDCADEARREWIEQVRAGLAPRAEPLQEEDHRAAS</sequence>
<organism evidence="1 2">
    <name type="scientific">Brevundimonas phage vB_BpoS-Gurke</name>
    <dbReference type="NCBI Taxonomy" id="2948599"/>
    <lineage>
        <taxon>Viruses</taxon>
        <taxon>Duplodnaviria</taxon>
        <taxon>Heunggongvirae</taxon>
        <taxon>Uroviricota</taxon>
        <taxon>Caudoviricetes</taxon>
        <taxon>Jeanschmidtviridae</taxon>
        <taxon>Kikimoravirus</taxon>
        <taxon>Kikimoravirus gurke</taxon>
    </lineage>
</organism>
<dbReference type="Proteomes" id="UP001055634">
    <property type="component" value="Segment"/>
</dbReference>
<protein>
    <submittedName>
        <fullName evidence="1">Uncharacterized protein</fullName>
    </submittedName>
</protein>